<dbReference type="PRINTS" id="PR00747">
    <property type="entry name" value="GLYHDRLASE47"/>
</dbReference>
<dbReference type="InterPro" id="IPR050749">
    <property type="entry name" value="Glycosyl_Hydrolase_47"/>
</dbReference>
<proteinExistence type="inferred from homology"/>
<evidence type="ECO:0000256" key="4">
    <source>
        <dbReference type="ARBA" id="ARBA00022801"/>
    </source>
</evidence>
<protein>
    <recommendedName>
        <fullName evidence="6">alpha-1,2-Mannosidase</fullName>
        <ecNumber evidence="6">3.2.1.-</ecNumber>
    </recommendedName>
</protein>
<evidence type="ECO:0000256" key="7">
    <source>
        <dbReference type="SAM" id="MobiDB-lite"/>
    </source>
</evidence>
<evidence type="ECO:0000256" key="3">
    <source>
        <dbReference type="ARBA" id="ARBA00007658"/>
    </source>
</evidence>
<dbReference type="SUPFAM" id="SSF48225">
    <property type="entry name" value="Seven-hairpin glycosidases"/>
    <property type="match status" value="1"/>
</dbReference>
<dbReference type="AlphaFoldDB" id="A0A1I7XZM9"/>
<keyword evidence="4 6" id="KW-0378">Hydrolase</keyword>
<reference evidence="9" key="1">
    <citation type="submission" date="2016-11" db="UniProtKB">
        <authorList>
            <consortium name="WormBaseParasite"/>
        </authorList>
    </citation>
    <scope>IDENTIFICATION</scope>
</reference>
<keyword evidence="5" id="KW-1015">Disulfide bond</keyword>
<evidence type="ECO:0000256" key="2">
    <source>
        <dbReference type="ARBA" id="ARBA00004922"/>
    </source>
</evidence>
<comment type="pathway">
    <text evidence="2">Protein modification; protein glycosylation.</text>
</comment>
<evidence type="ECO:0000313" key="8">
    <source>
        <dbReference type="Proteomes" id="UP000095287"/>
    </source>
</evidence>
<comment type="similarity">
    <text evidence="3 6">Belongs to the glycosyl hydrolase 47 family.</text>
</comment>
<dbReference type="GO" id="GO:0005975">
    <property type="term" value="P:carbohydrate metabolic process"/>
    <property type="evidence" value="ECO:0007669"/>
    <property type="project" value="InterPro"/>
</dbReference>
<evidence type="ECO:0000256" key="6">
    <source>
        <dbReference type="RuleBase" id="RU361193"/>
    </source>
</evidence>
<dbReference type="GO" id="GO:0004571">
    <property type="term" value="F:mannosyl-oligosaccharide 1,2-alpha-mannosidase activity"/>
    <property type="evidence" value="ECO:0007669"/>
    <property type="project" value="InterPro"/>
</dbReference>
<accession>A0A1I7XZM9</accession>
<organism evidence="8 9">
    <name type="scientific">Steinernema glaseri</name>
    <dbReference type="NCBI Taxonomy" id="37863"/>
    <lineage>
        <taxon>Eukaryota</taxon>
        <taxon>Metazoa</taxon>
        <taxon>Ecdysozoa</taxon>
        <taxon>Nematoda</taxon>
        <taxon>Chromadorea</taxon>
        <taxon>Rhabditida</taxon>
        <taxon>Tylenchina</taxon>
        <taxon>Panagrolaimomorpha</taxon>
        <taxon>Strongyloidoidea</taxon>
        <taxon>Steinernematidae</taxon>
        <taxon>Steinernema</taxon>
    </lineage>
</organism>
<comment type="cofactor">
    <cofactor evidence="1">
        <name>Ca(2+)</name>
        <dbReference type="ChEBI" id="CHEBI:29108"/>
    </cofactor>
</comment>
<dbReference type="Pfam" id="PF01532">
    <property type="entry name" value="Glyco_hydro_47"/>
    <property type="match status" value="1"/>
</dbReference>
<feature type="compositionally biased region" description="Basic and acidic residues" evidence="7">
    <location>
        <begin position="372"/>
        <end position="382"/>
    </location>
</feature>
<dbReference type="GO" id="GO:0005509">
    <property type="term" value="F:calcium ion binding"/>
    <property type="evidence" value="ECO:0007669"/>
    <property type="project" value="InterPro"/>
</dbReference>
<dbReference type="Proteomes" id="UP000095287">
    <property type="component" value="Unplaced"/>
</dbReference>
<dbReference type="Gene3D" id="1.50.10.10">
    <property type="match status" value="1"/>
</dbReference>
<evidence type="ECO:0000313" key="9">
    <source>
        <dbReference type="WBParaSite" id="L893_g11143.t1"/>
    </source>
</evidence>
<dbReference type="PANTHER" id="PTHR11742">
    <property type="entry name" value="MANNOSYL-OLIGOSACCHARIDE ALPHA-1,2-MANNOSIDASE-RELATED"/>
    <property type="match status" value="1"/>
</dbReference>
<dbReference type="PANTHER" id="PTHR11742:SF96">
    <property type="entry name" value="MANNOSYL-OLIGOSACCHARIDE 1,2-ALPHA-MANNOSIDASE C52E4.5"/>
    <property type="match status" value="1"/>
</dbReference>
<evidence type="ECO:0000256" key="5">
    <source>
        <dbReference type="ARBA" id="ARBA00023157"/>
    </source>
</evidence>
<dbReference type="GO" id="GO:0005783">
    <property type="term" value="C:endoplasmic reticulum"/>
    <property type="evidence" value="ECO:0007669"/>
    <property type="project" value="TreeGrafter"/>
</dbReference>
<feature type="region of interest" description="Disordered" evidence="7">
    <location>
        <begin position="319"/>
        <end position="343"/>
    </location>
</feature>
<feature type="region of interest" description="Disordered" evidence="7">
    <location>
        <begin position="362"/>
        <end position="382"/>
    </location>
</feature>
<dbReference type="GO" id="GO:0000139">
    <property type="term" value="C:Golgi membrane"/>
    <property type="evidence" value="ECO:0007669"/>
    <property type="project" value="TreeGrafter"/>
</dbReference>
<dbReference type="InterPro" id="IPR001382">
    <property type="entry name" value="Glyco_hydro_47"/>
</dbReference>
<sequence>MGLEDEYNAAREFIRDNWTISKATSTLSVFETNIRFLGGMLSLYALTKEMFYVEKAKEIADTLLPAFDTPSGIPKSNLNPVTKYVSNYGWAAGGSSILSEFGSLHLEFAYLSNVTGNKIYYEKVKKVRDVLDAVEKPDGLYSNYMSPETGKWTQMHMSLGALGDSFYEYLIKSWLQTGKKDEQAKRMYFDVSDAIQKKNTYKIKRSGPYSSFPMKTSTIPCFMLNQRLVDYGPLWSSSNRMCPKWTSERSTPETFRRYFHPAPIRSIENCTVETPNRLISFHSPHIISVHFLRASINRLASLTPPHESGWNRRRHRRQIPVPSSHGTPFAPIGGSGGSSPVPHAIRLRDALSITFALRHHSSPPPLFSASPKEPRHPPDRYL</sequence>
<name>A0A1I7XZM9_9BILA</name>
<dbReference type="EC" id="3.2.1.-" evidence="6"/>
<keyword evidence="8" id="KW-1185">Reference proteome</keyword>
<dbReference type="WBParaSite" id="L893_g11143.t1">
    <property type="protein sequence ID" value="L893_g11143.t1"/>
    <property type="gene ID" value="L893_g11143"/>
</dbReference>
<evidence type="ECO:0000256" key="1">
    <source>
        <dbReference type="ARBA" id="ARBA00001913"/>
    </source>
</evidence>
<keyword evidence="6" id="KW-0326">Glycosidase</keyword>
<dbReference type="InterPro" id="IPR036026">
    <property type="entry name" value="Seven-hairpin_glycosidases"/>
</dbReference>
<dbReference type="InterPro" id="IPR012341">
    <property type="entry name" value="6hp_glycosidase-like_sf"/>
</dbReference>